<evidence type="ECO:0000313" key="2">
    <source>
        <dbReference type="EMBL" id="MTV75391.1"/>
    </source>
</evidence>
<gene>
    <name evidence="2" type="ORF">GM540_15765</name>
</gene>
<feature type="non-terminal residue" evidence="2">
    <location>
        <position position="70"/>
    </location>
</feature>
<sequence>MNIVEPLRDKDDIQAMKDYLSSWNEKYYMLFLLGINTGFRVGDILKLKVKDVQGWHIKVREQKTGKYKSI</sequence>
<organism evidence="2 3">
    <name type="scientific">Streptococcus pneumoniae</name>
    <dbReference type="NCBI Taxonomy" id="1313"/>
    <lineage>
        <taxon>Bacteria</taxon>
        <taxon>Bacillati</taxon>
        <taxon>Bacillota</taxon>
        <taxon>Bacilli</taxon>
        <taxon>Lactobacillales</taxon>
        <taxon>Streptococcaceae</taxon>
        <taxon>Streptococcus</taxon>
    </lineage>
</organism>
<dbReference type="GO" id="GO:0006310">
    <property type="term" value="P:DNA recombination"/>
    <property type="evidence" value="ECO:0007669"/>
    <property type="project" value="UniProtKB-KW"/>
</dbReference>
<reference evidence="2 3" key="1">
    <citation type="submission" date="2019-11" db="EMBL/GenBank/DDBJ databases">
        <title>Growth characteristics of pneumococcus vary with the chemical composition of the capsule and with environmental conditions.</title>
        <authorList>
            <person name="Tothpal A."/>
            <person name="Desobry K."/>
            <person name="Joshi S."/>
            <person name="Wyllie A.L."/>
            <person name="Weinberger D.M."/>
        </authorList>
    </citation>
    <scope>NUCLEOTIDE SEQUENCE [LARGE SCALE GENOMIC DNA]</scope>
    <source>
        <strain evidence="3">pnumococcus19F</strain>
    </source>
</reference>
<dbReference type="Gene3D" id="1.10.443.10">
    <property type="entry name" value="Intergrase catalytic core"/>
    <property type="match status" value="1"/>
</dbReference>
<dbReference type="GO" id="GO:0015074">
    <property type="term" value="P:DNA integration"/>
    <property type="evidence" value="ECO:0007669"/>
    <property type="project" value="InterPro"/>
</dbReference>
<dbReference type="InterPro" id="IPR011010">
    <property type="entry name" value="DNA_brk_join_enz"/>
</dbReference>
<dbReference type="EMBL" id="WNHQ01002103">
    <property type="protein sequence ID" value="MTV75391.1"/>
    <property type="molecule type" value="Genomic_DNA"/>
</dbReference>
<dbReference type="InterPro" id="IPR013762">
    <property type="entry name" value="Integrase-like_cat_sf"/>
</dbReference>
<comment type="caution">
    <text evidence="2">The sequence shown here is derived from an EMBL/GenBank/DDBJ whole genome shotgun (WGS) entry which is preliminary data.</text>
</comment>
<evidence type="ECO:0000256" key="1">
    <source>
        <dbReference type="ARBA" id="ARBA00023172"/>
    </source>
</evidence>
<dbReference type="AlphaFoldDB" id="A0A6G2DHC9"/>
<dbReference type="Proteomes" id="UP000483094">
    <property type="component" value="Unassembled WGS sequence"/>
</dbReference>
<dbReference type="SUPFAM" id="SSF56349">
    <property type="entry name" value="DNA breaking-rejoining enzymes"/>
    <property type="match status" value="1"/>
</dbReference>
<accession>A0A6G2DHC9</accession>
<keyword evidence="1" id="KW-0233">DNA recombination</keyword>
<dbReference type="GO" id="GO:0003677">
    <property type="term" value="F:DNA binding"/>
    <property type="evidence" value="ECO:0007669"/>
    <property type="project" value="InterPro"/>
</dbReference>
<name>A0A6G2DHC9_STREE</name>
<protein>
    <submittedName>
        <fullName evidence="2">Tyrosine-type recombinase/integrase</fullName>
    </submittedName>
</protein>
<proteinExistence type="predicted"/>
<evidence type="ECO:0000313" key="3">
    <source>
        <dbReference type="Proteomes" id="UP000483094"/>
    </source>
</evidence>